<dbReference type="Pfam" id="PF00112">
    <property type="entry name" value="Peptidase_C1"/>
    <property type="match status" value="1"/>
</dbReference>
<dbReference type="GO" id="GO:0006508">
    <property type="term" value="P:proteolysis"/>
    <property type="evidence" value="ECO:0007669"/>
    <property type="project" value="InterPro"/>
</dbReference>
<dbReference type="WBParaSite" id="TCNE_0000471601-mRNA-1">
    <property type="protein sequence ID" value="TCNE_0000471601-mRNA-1"/>
    <property type="gene ID" value="TCNE_0000471601"/>
</dbReference>
<dbReference type="InterPro" id="IPR038765">
    <property type="entry name" value="Papain-like_cys_pep_sf"/>
</dbReference>
<evidence type="ECO:0000313" key="3">
    <source>
        <dbReference type="Proteomes" id="UP000050794"/>
    </source>
</evidence>
<proteinExistence type="predicted"/>
<sequence>MKALRAKARHLQTSRMTALRARASWGDDDTTGQSVKYWLAANSWGTSWGEEGFFRILRGENHCEIESFIIGAWGKGAKKRRFKVRKLRRHMKKL</sequence>
<dbReference type="InterPro" id="IPR000668">
    <property type="entry name" value="Peptidase_C1A_C"/>
</dbReference>
<evidence type="ECO:0000313" key="2">
    <source>
        <dbReference type="EMBL" id="VDM31872.1"/>
    </source>
</evidence>
<accession>A0A183U896</accession>
<evidence type="ECO:0000313" key="4">
    <source>
        <dbReference type="WBParaSite" id="TCNE_0000471601-mRNA-1"/>
    </source>
</evidence>
<dbReference type="Gene3D" id="3.90.70.10">
    <property type="entry name" value="Cysteine proteinases"/>
    <property type="match status" value="1"/>
</dbReference>
<name>A0A183U896_TOXCA</name>
<dbReference type="Proteomes" id="UP000050794">
    <property type="component" value="Unassembled WGS sequence"/>
</dbReference>
<keyword evidence="3" id="KW-1185">Reference proteome</keyword>
<dbReference type="SUPFAM" id="SSF54001">
    <property type="entry name" value="Cysteine proteinases"/>
    <property type="match status" value="1"/>
</dbReference>
<gene>
    <name evidence="2" type="ORF">TCNE_LOCUS4716</name>
</gene>
<dbReference type="PROSITE" id="PS00640">
    <property type="entry name" value="THIOL_PROTEASE_ASN"/>
    <property type="match status" value="1"/>
</dbReference>
<dbReference type="AlphaFoldDB" id="A0A183U896"/>
<dbReference type="GO" id="GO:0008234">
    <property type="term" value="F:cysteine-type peptidase activity"/>
    <property type="evidence" value="ECO:0007669"/>
    <property type="project" value="InterPro"/>
</dbReference>
<protein>
    <submittedName>
        <fullName evidence="4">Pept_C1 domain-containing protein</fullName>
    </submittedName>
</protein>
<dbReference type="EMBL" id="UYWY01008756">
    <property type="protein sequence ID" value="VDM31872.1"/>
    <property type="molecule type" value="Genomic_DNA"/>
</dbReference>
<feature type="domain" description="Peptidase C1A papain C-terminal" evidence="1">
    <location>
        <begin position="25"/>
        <end position="69"/>
    </location>
</feature>
<reference evidence="4" key="1">
    <citation type="submission" date="2016-06" db="UniProtKB">
        <authorList>
            <consortium name="WormBaseParasite"/>
        </authorList>
    </citation>
    <scope>IDENTIFICATION</scope>
</reference>
<organism evidence="3 4">
    <name type="scientific">Toxocara canis</name>
    <name type="common">Canine roundworm</name>
    <dbReference type="NCBI Taxonomy" id="6265"/>
    <lineage>
        <taxon>Eukaryota</taxon>
        <taxon>Metazoa</taxon>
        <taxon>Ecdysozoa</taxon>
        <taxon>Nematoda</taxon>
        <taxon>Chromadorea</taxon>
        <taxon>Rhabditida</taxon>
        <taxon>Spirurina</taxon>
        <taxon>Ascaridomorpha</taxon>
        <taxon>Ascaridoidea</taxon>
        <taxon>Toxocaridae</taxon>
        <taxon>Toxocara</taxon>
    </lineage>
</organism>
<reference evidence="2 3" key="2">
    <citation type="submission" date="2018-11" db="EMBL/GenBank/DDBJ databases">
        <authorList>
            <consortium name="Pathogen Informatics"/>
        </authorList>
    </citation>
    <scope>NUCLEOTIDE SEQUENCE [LARGE SCALE GENOMIC DNA]</scope>
</reference>
<dbReference type="InterPro" id="IPR025661">
    <property type="entry name" value="Pept_asp_AS"/>
</dbReference>
<evidence type="ECO:0000259" key="1">
    <source>
        <dbReference type="Pfam" id="PF00112"/>
    </source>
</evidence>